<dbReference type="Proteomes" id="UP000297014">
    <property type="component" value="Unassembled WGS sequence"/>
</dbReference>
<dbReference type="EMBL" id="JALP01000255">
    <property type="protein sequence ID" value="THG89209.1"/>
    <property type="molecule type" value="Genomic_DNA"/>
</dbReference>
<evidence type="ECO:0000313" key="2">
    <source>
        <dbReference type="EMBL" id="THG89209.1"/>
    </source>
</evidence>
<organism evidence="2 3">
    <name type="scientific">Alkalihalobacillus alcalophilus ATCC 27647 = CGMCC 1.3604</name>
    <dbReference type="NCBI Taxonomy" id="1218173"/>
    <lineage>
        <taxon>Bacteria</taxon>
        <taxon>Bacillati</taxon>
        <taxon>Bacillota</taxon>
        <taxon>Bacilli</taxon>
        <taxon>Bacillales</taxon>
        <taxon>Bacillaceae</taxon>
        <taxon>Alkalihalobacillus</taxon>
    </lineage>
</organism>
<proteinExistence type="predicted"/>
<dbReference type="PROSITE" id="PS51186">
    <property type="entry name" value="GNAT"/>
    <property type="match status" value="1"/>
</dbReference>
<dbReference type="AlphaFoldDB" id="A0A4S4JZX8"/>
<name>A0A4S4JZX8_ALKAL</name>
<evidence type="ECO:0000313" key="3">
    <source>
        <dbReference type="Proteomes" id="UP000297014"/>
    </source>
</evidence>
<reference evidence="2 3" key="1">
    <citation type="submission" date="2014-01" db="EMBL/GenBank/DDBJ databases">
        <title>Draft genome sequencing of Bacillus alcalophilus CGMCC 1.3604.</title>
        <authorList>
            <person name="Yang J."/>
            <person name="Diao L."/>
            <person name="Yang S."/>
        </authorList>
    </citation>
    <scope>NUCLEOTIDE SEQUENCE [LARGE SCALE GENOMIC DNA]</scope>
    <source>
        <strain evidence="2 3">CGMCC 1.3604</strain>
    </source>
</reference>
<accession>A0A4S4JZX8</accession>
<feature type="domain" description="N-acetyltransferase" evidence="1">
    <location>
        <begin position="29"/>
        <end position="179"/>
    </location>
</feature>
<keyword evidence="2" id="KW-0808">Transferase</keyword>
<sequence length="197" mass="21674">MTILFLNFNIELADDLLSVQTRTYLEEKMLIRQETKNDYDKVYDLVKDAFKVAEHSDGNEQDLVVALREGEAFIPELSLVAVVDGEIAGHVLFTKAKVGNDTVLVLAPLSVLPDFQSQGIGTALIKEGHKIAEELGYKYSLVLGSEKYYPRLGYIPAEKLGVLVPAGIPSVNFMAIQLQENAKPISGAVIYAKEFGL</sequence>
<dbReference type="GO" id="GO:0016747">
    <property type="term" value="F:acyltransferase activity, transferring groups other than amino-acyl groups"/>
    <property type="evidence" value="ECO:0007669"/>
    <property type="project" value="InterPro"/>
</dbReference>
<comment type="caution">
    <text evidence="2">The sequence shown here is derived from an EMBL/GenBank/DDBJ whole genome shotgun (WGS) entry which is preliminary data.</text>
</comment>
<gene>
    <name evidence="2" type="ORF">AJ85_19050</name>
</gene>
<dbReference type="InterPro" id="IPR016181">
    <property type="entry name" value="Acyl_CoA_acyltransferase"/>
</dbReference>
<dbReference type="SUPFAM" id="SSF55729">
    <property type="entry name" value="Acyl-CoA N-acyltransferases (Nat)"/>
    <property type="match status" value="1"/>
</dbReference>
<dbReference type="Gene3D" id="3.40.630.30">
    <property type="match status" value="1"/>
</dbReference>
<dbReference type="Pfam" id="PF00583">
    <property type="entry name" value="Acetyltransf_1"/>
    <property type="match status" value="1"/>
</dbReference>
<dbReference type="InterPro" id="IPR000182">
    <property type="entry name" value="GNAT_dom"/>
</dbReference>
<dbReference type="CDD" id="cd04301">
    <property type="entry name" value="NAT_SF"/>
    <property type="match status" value="1"/>
</dbReference>
<evidence type="ECO:0000259" key="1">
    <source>
        <dbReference type="PROSITE" id="PS51186"/>
    </source>
</evidence>
<protein>
    <submittedName>
        <fullName evidence="2">GNAT family acetyltransferase</fullName>
    </submittedName>
</protein>